<proteinExistence type="predicted"/>
<reference evidence="1" key="2">
    <citation type="submission" date="2023-01" db="EMBL/GenBank/DDBJ databases">
        <authorList>
            <person name="Sun Q."/>
            <person name="Evtushenko L."/>
        </authorList>
    </citation>
    <scope>NUCLEOTIDE SEQUENCE</scope>
    <source>
        <strain evidence="1">VKM Ac-1069</strain>
    </source>
</reference>
<evidence type="ECO:0000313" key="2">
    <source>
        <dbReference type="Proteomes" id="UP001143463"/>
    </source>
</evidence>
<protein>
    <submittedName>
        <fullName evidence="1">Uncharacterized protein</fullName>
    </submittedName>
</protein>
<sequence length="189" mass="18958">MQSRPGSFGAGPTTGPAHARVLRGAVLASLSTLLTALGHLAGGGTLPDLGLLAVLLPLLALAVTSTAERVRGPVGTLLLLGGGQFVLHELLEFLGHDHTGIASGPSMLAGHAVATVLSGLLLRDADRLLSALARALRRVLPRRSAPLPADAPLRTLAVPAAGVAGHVRRAAVGAVLRRGPPVPGPIPAP</sequence>
<dbReference type="EMBL" id="BSFQ01000001">
    <property type="protein sequence ID" value="GLL08987.1"/>
    <property type="molecule type" value="Genomic_DNA"/>
</dbReference>
<dbReference type="Proteomes" id="UP001143463">
    <property type="component" value="Unassembled WGS sequence"/>
</dbReference>
<reference evidence="1" key="1">
    <citation type="journal article" date="2014" name="Int. J. Syst. Evol. Microbiol.">
        <title>Complete genome sequence of Corynebacterium casei LMG S-19264T (=DSM 44701T), isolated from a smear-ripened cheese.</title>
        <authorList>
            <consortium name="US DOE Joint Genome Institute (JGI-PGF)"/>
            <person name="Walter F."/>
            <person name="Albersmeier A."/>
            <person name="Kalinowski J."/>
            <person name="Ruckert C."/>
        </authorList>
    </citation>
    <scope>NUCLEOTIDE SEQUENCE</scope>
    <source>
        <strain evidence="1">VKM Ac-1069</strain>
    </source>
</reference>
<gene>
    <name evidence="1" type="ORF">GCM10017577_01270</name>
</gene>
<name>A0A9W6KVR8_9PSEU</name>
<dbReference type="RefSeq" id="WP_051736976.1">
    <property type="nucleotide sequence ID" value="NZ_BAAAUZ010000015.1"/>
</dbReference>
<dbReference type="AlphaFoldDB" id="A0A9W6KVR8"/>
<keyword evidence="2" id="KW-1185">Reference proteome</keyword>
<evidence type="ECO:0000313" key="1">
    <source>
        <dbReference type="EMBL" id="GLL08987.1"/>
    </source>
</evidence>
<accession>A0A9W6KVR8</accession>
<organism evidence="1 2">
    <name type="scientific">Pseudonocardia halophobica</name>
    <dbReference type="NCBI Taxonomy" id="29401"/>
    <lineage>
        <taxon>Bacteria</taxon>
        <taxon>Bacillati</taxon>
        <taxon>Actinomycetota</taxon>
        <taxon>Actinomycetes</taxon>
        <taxon>Pseudonocardiales</taxon>
        <taxon>Pseudonocardiaceae</taxon>
        <taxon>Pseudonocardia</taxon>
    </lineage>
</organism>
<comment type="caution">
    <text evidence="1">The sequence shown here is derived from an EMBL/GenBank/DDBJ whole genome shotgun (WGS) entry which is preliminary data.</text>
</comment>